<dbReference type="AlphaFoldDB" id="A0A9Q1H789"/>
<organism evidence="1 2">
    <name type="scientific">Holothuria leucospilota</name>
    <name type="common">Black long sea cucumber</name>
    <name type="synonym">Mertensiothuria leucospilota</name>
    <dbReference type="NCBI Taxonomy" id="206669"/>
    <lineage>
        <taxon>Eukaryota</taxon>
        <taxon>Metazoa</taxon>
        <taxon>Echinodermata</taxon>
        <taxon>Eleutherozoa</taxon>
        <taxon>Echinozoa</taxon>
        <taxon>Holothuroidea</taxon>
        <taxon>Aspidochirotacea</taxon>
        <taxon>Aspidochirotida</taxon>
        <taxon>Holothuriidae</taxon>
        <taxon>Holothuria</taxon>
    </lineage>
</organism>
<sequence length="142" mass="16296">MKLTRAIFLRLNNTMFFKRVSRKPTSTVMTSRNIYNGSKYGKITSSSNSDSKTTVPTSSFESFTSHLYLHYKNTPTTALTEHKGQNSSPERTKHRLLKTRTTNANLTLWRHITQVDSIHRLKTALGLSSFKTTRKFDSNNYS</sequence>
<evidence type="ECO:0000313" key="1">
    <source>
        <dbReference type="EMBL" id="KAJ8035010.1"/>
    </source>
</evidence>
<proteinExistence type="predicted"/>
<dbReference type="EMBL" id="JAIZAY010000010">
    <property type="protein sequence ID" value="KAJ8035010.1"/>
    <property type="molecule type" value="Genomic_DNA"/>
</dbReference>
<protein>
    <submittedName>
        <fullName evidence="1">Uncharacterized protein</fullName>
    </submittedName>
</protein>
<evidence type="ECO:0000313" key="2">
    <source>
        <dbReference type="Proteomes" id="UP001152320"/>
    </source>
</evidence>
<dbReference type="Proteomes" id="UP001152320">
    <property type="component" value="Chromosome 10"/>
</dbReference>
<name>A0A9Q1H789_HOLLE</name>
<keyword evidence="2" id="KW-1185">Reference proteome</keyword>
<reference evidence="1" key="1">
    <citation type="submission" date="2021-10" db="EMBL/GenBank/DDBJ databases">
        <title>Tropical sea cucumber genome reveals ecological adaptation and Cuvierian tubules defense mechanism.</title>
        <authorList>
            <person name="Chen T."/>
        </authorList>
    </citation>
    <scope>NUCLEOTIDE SEQUENCE</scope>
    <source>
        <strain evidence="1">Nanhai2018</strain>
        <tissue evidence="1">Muscle</tissue>
    </source>
</reference>
<accession>A0A9Q1H789</accession>
<comment type="caution">
    <text evidence="1">The sequence shown here is derived from an EMBL/GenBank/DDBJ whole genome shotgun (WGS) entry which is preliminary data.</text>
</comment>
<gene>
    <name evidence="1" type="ORF">HOLleu_22083</name>
</gene>